<accession>A0AA97LBZ1</accession>
<dbReference type="PANTHER" id="PTHR11437">
    <property type="entry name" value="RIBONUCLEASE"/>
    <property type="match status" value="1"/>
</dbReference>
<organism evidence="3 4">
    <name type="scientific">Eublepharis macularius</name>
    <name type="common">Leopard gecko</name>
    <name type="synonym">Cyrtodactylus macularius</name>
    <dbReference type="NCBI Taxonomy" id="481883"/>
    <lineage>
        <taxon>Eukaryota</taxon>
        <taxon>Metazoa</taxon>
        <taxon>Chordata</taxon>
        <taxon>Craniata</taxon>
        <taxon>Vertebrata</taxon>
        <taxon>Euteleostomi</taxon>
        <taxon>Lepidosauria</taxon>
        <taxon>Squamata</taxon>
        <taxon>Bifurcata</taxon>
        <taxon>Gekkota</taxon>
        <taxon>Eublepharidae</taxon>
        <taxon>Eublepharinae</taxon>
        <taxon>Eublepharis</taxon>
    </lineage>
</organism>
<name>A0AA97LBZ1_EUBMA</name>
<dbReference type="RefSeq" id="XP_054850128.1">
    <property type="nucleotide sequence ID" value="XM_054994153.1"/>
</dbReference>
<evidence type="ECO:0000259" key="2">
    <source>
        <dbReference type="SMART" id="SM00092"/>
    </source>
</evidence>
<evidence type="ECO:0000256" key="1">
    <source>
        <dbReference type="ARBA" id="ARBA00005600"/>
    </source>
</evidence>
<dbReference type="AlphaFoldDB" id="A0AA97LBZ1"/>
<feature type="domain" description="Ribonuclease A-domain" evidence="2">
    <location>
        <begin position="53"/>
        <end position="168"/>
    </location>
</feature>
<dbReference type="SUPFAM" id="SSF54076">
    <property type="entry name" value="RNase A-like"/>
    <property type="match status" value="1"/>
</dbReference>
<dbReference type="SMART" id="SM00092">
    <property type="entry name" value="RNAse_Pc"/>
    <property type="match status" value="1"/>
</dbReference>
<dbReference type="Pfam" id="PF00074">
    <property type="entry name" value="RnaseA"/>
    <property type="match status" value="1"/>
</dbReference>
<proteinExistence type="inferred from homology"/>
<dbReference type="GO" id="GO:0050830">
    <property type="term" value="P:defense response to Gram-positive bacterium"/>
    <property type="evidence" value="ECO:0007669"/>
    <property type="project" value="TreeGrafter"/>
</dbReference>
<dbReference type="GO" id="GO:0004540">
    <property type="term" value="F:RNA nuclease activity"/>
    <property type="evidence" value="ECO:0007669"/>
    <property type="project" value="TreeGrafter"/>
</dbReference>
<dbReference type="GO" id="GO:0003676">
    <property type="term" value="F:nucleic acid binding"/>
    <property type="evidence" value="ECO:0007669"/>
    <property type="project" value="InterPro"/>
</dbReference>
<reference evidence="4" key="1">
    <citation type="submission" date="2025-08" db="UniProtKB">
        <authorList>
            <consortium name="RefSeq"/>
        </authorList>
    </citation>
    <scope>IDENTIFICATION</scope>
    <source>
        <tissue evidence="4">Blood</tissue>
    </source>
</reference>
<dbReference type="PANTHER" id="PTHR11437:SF65">
    <property type="entry name" value="ANGIOGENIN-2"/>
    <property type="match status" value="1"/>
</dbReference>
<dbReference type="GeneID" id="129339572"/>
<protein>
    <submittedName>
        <fullName evidence="4">Ribonuclease-like</fullName>
    </submittedName>
</protein>
<comment type="similarity">
    <text evidence="1">Belongs to the pancreatic ribonuclease family.</text>
</comment>
<dbReference type="Gene3D" id="3.10.130.10">
    <property type="entry name" value="Ribonuclease A-like domain"/>
    <property type="match status" value="1"/>
</dbReference>
<dbReference type="InterPro" id="IPR001427">
    <property type="entry name" value="RNaseA"/>
</dbReference>
<sequence length="168" mass="19075">MVGLAPSVSLTVPLQTETKKNPHGPVMSPKSSHHWTFCLLLLVTTTFLPLICEGTEYDEFLRRHVDYPKSDFGNDNDYCKEMMHIRGMLCWRSNTFLHINDYDLQTLCSSSGYLVAEMRSSPIPFSVTICSRKGRKAHTSCTYKGKSIVKKIWVTCVKGLPIHLNKYG</sequence>
<evidence type="ECO:0000313" key="3">
    <source>
        <dbReference type="Proteomes" id="UP001190640"/>
    </source>
</evidence>
<dbReference type="InterPro" id="IPR036816">
    <property type="entry name" value="RNaseA-like_dom_sf"/>
</dbReference>
<gene>
    <name evidence="4" type="primary">LOC129339572</name>
</gene>
<evidence type="ECO:0000313" key="4">
    <source>
        <dbReference type="RefSeq" id="XP_054850128.1"/>
    </source>
</evidence>
<dbReference type="InterPro" id="IPR023412">
    <property type="entry name" value="RNaseA_domain"/>
</dbReference>
<dbReference type="KEGG" id="emc:129339572"/>
<keyword evidence="3" id="KW-1185">Reference proteome</keyword>
<dbReference type="Proteomes" id="UP001190640">
    <property type="component" value="Chromosome 12"/>
</dbReference>